<evidence type="ECO:0000313" key="3">
    <source>
        <dbReference type="Proteomes" id="UP000198406"/>
    </source>
</evidence>
<evidence type="ECO:0000313" key="2">
    <source>
        <dbReference type="EMBL" id="GAX27960.1"/>
    </source>
</evidence>
<reference evidence="2 3" key="1">
    <citation type="journal article" date="2015" name="Plant Cell">
        <title>Oil accumulation by the oleaginous diatom Fistulifera solaris as revealed by the genome and transcriptome.</title>
        <authorList>
            <person name="Tanaka T."/>
            <person name="Maeda Y."/>
            <person name="Veluchamy A."/>
            <person name="Tanaka M."/>
            <person name="Abida H."/>
            <person name="Marechal E."/>
            <person name="Bowler C."/>
            <person name="Muto M."/>
            <person name="Sunaga Y."/>
            <person name="Tanaka M."/>
            <person name="Yoshino T."/>
            <person name="Taniguchi T."/>
            <person name="Fukuda Y."/>
            <person name="Nemoto M."/>
            <person name="Matsumoto M."/>
            <person name="Wong P.S."/>
            <person name="Aburatani S."/>
            <person name="Fujibuchi W."/>
        </authorList>
    </citation>
    <scope>NUCLEOTIDE SEQUENCE [LARGE SCALE GENOMIC DNA]</scope>
    <source>
        <strain evidence="2 3">JPCC DA0580</strain>
    </source>
</reference>
<dbReference type="InParanoid" id="A0A1Z5KNQ0"/>
<dbReference type="Proteomes" id="UP000198406">
    <property type="component" value="Unassembled WGS sequence"/>
</dbReference>
<organism evidence="2 3">
    <name type="scientific">Fistulifera solaris</name>
    <name type="common">Oleaginous diatom</name>
    <dbReference type="NCBI Taxonomy" id="1519565"/>
    <lineage>
        <taxon>Eukaryota</taxon>
        <taxon>Sar</taxon>
        <taxon>Stramenopiles</taxon>
        <taxon>Ochrophyta</taxon>
        <taxon>Bacillariophyta</taxon>
        <taxon>Bacillariophyceae</taxon>
        <taxon>Bacillariophycidae</taxon>
        <taxon>Naviculales</taxon>
        <taxon>Naviculaceae</taxon>
        <taxon>Fistulifera</taxon>
    </lineage>
</organism>
<protein>
    <submittedName>
        <fullName evidence="2">Uncharacterized protein</fullName>
    </submittedName>
</protein>
<accession>A0A1Z5KNQ0</accession>
<sequence>MEHFKSFQEPDEFNKKVAAGAFNRAFEQVFEGMTTDWGFIDNVVEVPEDPTFLGKMNYHKKKKNQSKKSNNNNNSNGEIRNTWTIPYGTYTSDAWCRLCPPDLLTGESFSDFLQDQAKWDEAAKLFCAELKGTGIENFADIKNCAFSVSYLGANELEMIESSVTSGAPVSGSTKSIITAFNIHPSASTSVDVLEQSFAVAYNNVFEDYGYVVEGVQLLRQVIASENANGSTAVRVQDNHIALSTDRGDLATAMVWVNIDWKCQTCDANDLLPGVLLQNTPEIGRHSILESYLCHNLREFGDASLADVAGCNIVFPMW</sequence>
<name>A0A1Z5KNQ0_FISSO</name>
<evidence type="ECO:0000256" key="1">
    <source>
        <dbReference type="SAM" id="MobiDB-lite"/>
    </source>
</evidence>
<comment type="caution">
    <text evidence="2">The sequence shown here is derived from an EMBL/GenBank/DDBJ whole genome shotgun (WGS) entry which is preliminary data.</text>
</comment>
<feature type="compositionally biased region" description="Low complexity" evidence="1">
    <location>
        <begin position="67"/>
        <end position="76"/>
    </location>
</feature>
<proteinExistence type="predicted"/>
<feature type="region of interest" description="Disordered" evidence="1">
    <location>
        <begin position="57"/>
        <end position="78"/>
    </location>
</feature>
<gene>
    <name evidence="2" type="ORF">FisN_32Lh018</name>
</gene>
<feature type="compositionally biased region" description="Basic residues" evidence="1">
    <location>
        <begin position="57"/>
        <end position="66"/>
    </location>
</feature>
<keyword evidence="3" id="KW-1185">Reference proteome</keyword>
<dbReference type="AlphaFoldDB" id="A0A1Z5KNQ0"/>
<dbReference type="EMBL" id="BDSP01000262">
    <property type="protein sequence ID" value="GAX27960.1"/>
    <property type="molecule type" value="Genomic_DNA"/>
</dbReference>